<feature type="region of interest" description="Disordered" evidence="1">
    <location>
        <begin position="1"/>
        <end position="27"/>
    </location>
</feature>
<sequence>MVSHVENKQPRKQKPKPKVSELDETAARRRRTQACIAQRAFRQRNKDTIASLNVQVADLHRTINNLNACFLDFTDHLLASGWLDKDPKVTRSLQSTIEHFITIVRTSHAHDEFTSGKEDSRSSATIVPGLEDGQDAAALSWNNYTALTSNTGMKLNTITIEDLDGAPSRQQPTATFGLEEKVAESVQNDEIPGPASLEVFSYRSIPGYNDTLNYMPQVPIPADLFKPTFAQKLHIEAIRAGLRLVCTAEDRSPLFFRVFRRVLDFSTRENYTAHLNRVLNENFGQLLLPPPGSNLEDLWPGGYSSLWLNASDVASHFRSIGMDFDSSLDIVNVEAKPKFLPDIWPDMEPGAGLTPFSVGRFSTARPQQRPKNRIGFHGPAYQGHGIAASQAVDESGLHGTGPADTTGSHGGSFMSVSVSRLIHGE</sequence>
<gene>
    <name evidence="2" type="ORF">DM02DRAFT_630354</name>
</gene>
<dbReference type="Proteomes" id="UP000244855">
    <property type="component" value="Unassembled WGS sequence"/>
</dbReference>
<evidence type="ECO:0000256" key="1">
    <source>
        <dbReference type="SAM" id="MobiDB-lite"/>
    </source>
</evidence>
<dbReference type="AlphaFoldDB" id="A0A2V1DJM6"/>
<dbReference type="STRING" id="97972.A0A2V1DJM6"/>
<dbReference type="Gene3D" id="1.20.5.170">
    <property type="match status" value="1"/>
</dbReference>
<dbReference type="PANTHER" id="PTHR40618:SF1">
    <property type="entry name" value="B-ZIP TRANSCRIPTION FACTOR (EUROFUNG)"/>
    <property type="match status" value="1"/>
</dbReference>
<accession>A0A2V1DJM6</accession>
<feature type="compositionally biased region" description="Basic and acidic residues" evidence="1">
    <location>
        <begin position="18"/>
        <end position="27"/>
    </location>
</feature>
<evidence type="ECO:0000313" key="2">
    <source>
        <dbReference type="EMBL" id="PVH98320.1"/>
    </source>
</evidence>
<organism evidence="2 3">
    <name type="scientific">Periconia macrospinosa</name>
    <dbReference type="NCBI Taxonomy" id="97972"/>
    <lineage>
        <taxon>Eukaryota</taxon>
        <taxon>Fungi</taxon>
        <taxon>Dikarya</taxon>
        <taxon>Ascomycota</taxon>
        <taxon>Pezizomycotina</taxon>
        <taxon>Dothideomycetes</taxon>
        <taxon>Pleosporomycetidae</taxon>
        <taxon>Pleosporales</taxon>
        <taxon>Massarineae</taxon>
        <taxon>Periconiaceae</taxon>
        <taxon>Periconia</taxon>
    </lineage>
</organism>
<reference evidence="2 3" key="1">
    <citation type="journal article" date="2018" name="Sci. Rep.">
        <title>Comparative genomics provides insights into the lifestyle and reveals functional heterogeneity of dark septate endophytic fungi.</title>
        <authorList>
            <person name="Knapp D.G."/>
            <person name="Nemeth J.B."/>
            <person name="Barry K."/>
            <person name="Hainaut M."/>
            <person name="Henrissat B."/>
            <person name="Johnson J."/>
            <person name="Kuo A."/>
            <person name="Lim J.H.P."/>
            <person name="Lipzen A."/>
            <person name="Nolan M."/>
            <person name="Ohm R.A."/>
            <person name="Tamas L."/>
            <person name="Grigoriev I.V."/>
            <person name="Spatafora J.W."/>
            <person name="Nagy L.G."/>
            <person name="Kovacs G.M."/>
        </authorList>
    </citation>
    <scope>NUCLEOTIDE SEQUENCE [LARGE SCALE GENOMIC DNA]</scope>
    <source>
        <strain evidence="2 3">DSE2036</strain>
    </source>
</reference>
<evidence type="ECO:0008006" key="4">
    <source>
        <dbReference type="Google" id="ProtNLM"/>
    </source>
</evidence>
<dbReference type="OrthoDB" id="3555317at2759"/>
<dbReference type="CDD" id="cd14688">
    <property type="entry name" value="bZIP_YAP"/>
    <property type="match status" value="1"/>
</dbReference>
<protein>
    <recommendedName>
        <fullName evidence="4">BZIP domain-containing protein</fullName>
    </recommendedName>
</protein>
<proteinExistence type="predicted"/>
<keyword evidence="3" id="KW-1185">Reference proteome</keyword>
<name>A0A2V1DJM6_9PLEO</name>
<dbReference type="GO" id="GO:0003700">
    <property type="term" value="F:DNA-binding transcription factor activity"/>
    <property type="evidence" value="ECO:0007669"/>
    <property type="project" value="InterPro"/>
</dbReference>
<dbReference type="SUPFAM" id="SSF57959">
    <property type="entry name" value="Leucine zipper domain"/>
    <property type="match status" value="1"/>
</dbReference>
<evidence type="ECO:0000313" key="3">
    <source>
        <dbReference type="Proteomes" id="UP000244855"/>
    </source>
</evidence>
<dbReference type="PANTHER" id="PTHR40618">
    <property type="entry name" value="B-ZIP TRANSCRIPTION FACTOR (EUROFUNG)-RELATED"/>
    <property type="match status" value="1"/>
</dbReference>
<dbReference type="EMBL" id="KZ805416">
    <property type="protein sequence ID" value="PVH98320.1"/>
    <property type="molecule type" value="Genomic_DNA"/>
</dbReference>
<dbReference type="InterPro" id="IPR046347">
    <property type="entry name" value="bZIP_sf"/>
</dbReference>